<feature type="domain" description="C2H2-type" evidence="8">
    <location>
        <begin position="597"/>
        <end position="627"/>
    </location>
</feature>
<feature type="domain" description="Myb-like" evidence="7">
    <location>
        <begin position="56"/>
        <end position="106"/>
    </location>
</feature>
<dbReference type="InterPro" id="IPR009057">
    <property type="entry name" value="Homeodomain-like_sf"/>
</dbReference>
<dbReference type="Pfam" id="PF13921">
    <property type="entry name" value="Myb_DNA-bind_6"/>
    <property type="match status" value="1"/>
</dbReference>
<feature type="compositionally biased region" description="Polar residues" evidence="6">
    <location>
        <begin position="570"/>
        <end position="584"/>
    </location>
</feature>
<keyword evidence="5" id="KW-0863">Zinc-finger</keyword>
<dbReference type="SMART" id="SM00355">
    <property type="entry name" value="ZnF_C2H2"/>
    <property type="match status" value="3"/>
</dbReference>
<dbReference type="Pfam" id="PF00249">
    <property type="entry name" value="Myb_DNA-binding"/>
    <property type="match status" value="1"/>
</dbReference>
<feature type="region of interest" description="Disordered" evidence="6">
    <location>
        <begin position="570"/>
        <end position="598"/>
    </location>
</feature>
<feature type="domain" description="HTH myb-type" evidence="9">
    <location>
        <begin position="56"/>
        <end position="110"/>
    </location>
</feature>
<dbReference type="InterPro" id="IPR001005">
    <property type="entry name" value="SANT/Myb"/>
</dbReference>
<evidence type="ECO:0000256" key="3">
    <source>
        <dbReference type="ARBA" id="ARBA00023163"/>
    </source>
</evidence>
<keyword evidence="11" id="KW-1185">Reference proteome</keyword>
<keyword evidence="4" id="KW-0539">Nucleus</keyword>
<evidence type="ECO:0000256" key="1">
    <source>
        <dbReference type="ARBA" id="ARBA00023015"/>
    </source>
</evidence>
<reference evidence="10" key="1">
    <citation type="submission" date="2020-11" db="EMBL/GenBank/DDBJ databases">
        <authorList>
            <consortium name="DOE Joint Genome Institute"/>
            <person name="Ahrendt S."/>
            <person name="Riley R."/>
            <person name="Andreopoulos W."/>
            <person name="Labutti K."/>
            <person name="Pangilinan J."/>
            <person name="Ruiz-Duenas F.J."/>
            <person name="Barrasa J.M."/>
            <person name="Sanchez-Garcia M."/>
            <person name="Camarero S."/>
            <person name="Miyauchi S."/>
            <person name="Serrano A."/>
            <person name="Linde D."/>
            <person name="Babiker R."/>
            <person name="Drula E."/>
            <person name="Ayuso-Fernandez I."/>
            <person name="Pacheco R."/>
            <person name="Padilla G."/>
            <person name="Ferreira P."/>
            <person name="Barriuso J."/>
            <person name="Kellner H."/>
            <person name="Castanera R."/>
            <person name="Alfaro M."/>
            <person name="Ramirez L."/>
            <person name="Pisabarro A.G."/>
            <person name="Kuo A."/>
            <person name="Tritt A."/>
            <person name="Lipzen A."/>
            <person name="He G."/>
            <person name="Yan M."/>
            <person name="Ng V."/>
            <person name="Cullen D."/>
            <person name="Martin F."/>
            <person name="Rosso M.-N."/>
            <person name="Henrissat B."/>
            <person name="Hibbett D."/>
            <person name="Martinez A.T."/>
            <person name="Grigoriev I.V."/>
        </authorList>
    </citation>
    <scope>NUCLEOTIDE SEQUENCE</scope>
    <source>
        <strain evidence="10">CIRM-BRFM 674</strain>
    </source>
</reference>
<evidence type="ECO:0000256" key="2">
    <source>
        <dbReference type="ARBA" id="ARBA00023125"/>
    </source>
</evidence>
<dbReference type="AlphaFoldDB" id="A0A9P6CWC4"/>
<dbReference type="PROSITE" id="PS00028">
    <property type="entry name" value="ZINC_FINGER_C2H2_1"/>
    <property type="match status" value="1"/>
</dbReference>
<evidence type="ECO:0000256" key="4">
    <source>
        <dbReference type="ARBA" id="ARBA00023242"/>
    </source>
</evidence>
<comment type="caution">
    <text evidence="10">The sequence shown here is derived from an EMBL/GenBank/DDBJ whole genome shotgun (WGS) entry which is preliminary data.</text>
</comment>
<dbReference type="PROSITE" id="PS51294">
    <property type="entry name" value="HTH_MYB"/>
    <property type="match status" value="3"/>
</dbReference>
<evidence type="ECO:0000313" key="10">
    <source>
        <dbReference type="EMBL" id="KAF9481702.1"/>
    </source>
</evidence>
<dbReference type="InterPro" id="IPR017930">
    <property type="entry name" value="Myb_dom"/>
</dbReference>
<accession>A0A9P6CWC4</accession>
<keyword evidence="2" id="KW-0238">DNA-binding</keyword>
<dbReference type="SMART" id="SM00717">
    <property type="entry name" value="SANT"/>
    <property type="match status" value="3"/>
</dbReference>
<feature type="domain" description="HTH myb-type" evidence="9">
    <location>
        <begin position="9"/>
        <end position="51"/>
    </location>
</feature>
<gene>
    <name evidence="10" type="ORF">BDN70DRAFT_876021</name>
</gene>
<evidence type="ECO:0000259" key="8">
    <source>
        <dbReference type="PROSITE" id="PS50157"/>
    </source>
</evidence>
<dbReference type="InterPro" id="IPR013087">
    <property type="entry name" value="Znf_C2H2_type"/>
</dbReference>
<keyword evidence="5" id="KW-0479">Metal-binding</keyword>
<dbReference type="InterPro" id="IPR036236">
    <property type="entry name" value="Znf_C2H2_sf"/>
</dbReference>
<dbReference type="SUPFAM" id="SSF57667">
    <property type="entry name" value="beta-beta-alpha zinc fingers"/>
    <property type="match status" value="1"/>
</dbReference>
<evidence type="ECO:0000259" key="9">
    <source>
        <dbReference type="PROSITE" id="PS51294"/>
    </source>
</evidence>
<dbReference type="EMBL" id="MU155175">
    <property type="protein sequence ID" value="KAF9481702.1"/>
    <property type="molecule type" value="Genomic_DNA"/>
</dbReference>
<evidence type="ECO:0000256" key="5">
    <source>
        <dbReference type="PROSITE-ProRule" id="PRU00042"/>
    </source>
</evidence>
<evidence type="ECO:0000313" key="11">
    <source>
        <dbReference type="Proteomes" id="UP000807469"/>
    </source>
</evidence>
<dbReference type="CDD" id="cd00167">
    <property type="entry name" value="SANT"/>
    <property type="match status" value="3"/>
</dbReference>
<dbReference type="GO" id="GO:0000978">
    <property type="term" value="F:RNA polymerase II cis-regulatory region sequence-specific DNA binding"/>
    <property type="evidence" value="ECO:0007669"/>
    <property type="project" value="TreeGrafter"/>
</dbReference>
<dbReference type="InterPro" id="IPR051575">
    <property type="entry name" value="Myb-like_DNA-bd"/>
</dbReference>
<dbReference type="Gene3D" id="1.10.10.60">
    <property type="entry name" value="Homeodomain-like"/>
    <property type="match status" value="3"/>
</dbReference>
<evidence type="ECO:0000256" key="6">
    <source>
        <dbReference type="SAM" id="MobiDB-lite"/>
    </source>
</evidence>
<feature type="compositionally biased region" description="Low complexity" evidence="6">
    <location>
        <begin position="243"/>
        <end position="257"/>
    </location>
</feature>
<dbReference type="SUPFAM" id="SSF46689">
    <property type="entry name" value="Homeodomain-like"/>
    <property type="match status" value="2"/>
</dbReference>
<keyword evidence="1" id="KW-0805">Transcription regulation</keyword>
<dbReference type="PANTHER" id="PTHR46621">
    <property type="entry name" value="SNRNA-ACTIVATING PROTEIN COMPLEX SUBUNIT 4"/>
    <property type="match status" value="1"/>
</dbReference>
<dbReference type="Proteomes" id="UP000807469">
    <property type="component" value="Unassembled WGS sequence"/>
</dbReference>
<sequence>MAPERNISRPWSEEEDQQLREAVALFGENDNWKSVASLVQGRTNKACRKRWLHSLQPNVKKSAWTSDEDQLLTELYEQFGPKWSAIARQIDGRTDDACSKRYREALDPNLKKDQWTPEEDQHLLDVYNRIGGKWGKVGYELQRSGLGCRNRWRLLERKRAQRTSQFSSPEQVIQSQEHLAPVVDYTTPIEIPSVEIPPTEPQWPPYFPPEAYPTFPTDEDNTICIFREPTPETLHIQDPTNVAPFQPSSSSLSAALSDPPPPPRPLPPISLNNTPELLVQDIPNDSERQPSLSPLSQCNGIPEMNDILMSQPSYPQPMQQMDTTHLETSITHLPYDDTFSLSRLHDSSFFTSASPIYIPTELPRTLDPLQFSFWKPRSAPETDFENSPRSTIDNRSVLNEDFSSAASTPFGLFTPLSPASSPFTGQIMELPSLDQPSSTSLLFSPSNDSQSSLLQRTKKLSVRKPKPTMKTSTTTRLSSVLPLDPNLRPYACGYTTCWLAGAKSSLSCFSTSGELLDHTKDAHAESEVAEKPYRCALPGCDKSWKSINGLQYHLQISTAHFTNALFSRFSQQQPATPEQSTSPLSGDDGEGEPERKHMCPLPGCYKAYRQTSGLRYHKKFGHPTEMPAQLEVVPPALERVIPLKAKKLRVKATESVQT</sequence>
<feature type="domain" description="Myb-like" evidence="7">
    <location>
        <begin position="107"/>
        <end position="156"/>
    </location>
</feature>
<dbReference type="GO" id="GO:0008270">
    <property type="term" value="F:zinc ion binding"/>
    <property type="evidence" value="ECO:0007669"/>
    <property type="project" value="UniProtKB-KW"/>
</dbReference>
<dbReference type="PANTHER" id="PTHR46621:SF1">
    <property type="entry name" value="SNRNA-ACTIVATING PROTEIN COMPLEX SUBUNIT 4"/>
    <property type="match status" value="1"/>
</dbReference>
<keyword evidence="3" id="KW-0804">Transcription</keyword>
<dbReference type="OrthoDB" id="2143914at2759"/>
<name>A0A9P6CWC4_9AGAR</name>
<keyword evidence="5" id="KW-0862">Zinc</keyword>
<organism evidence="10 11">
    <name type="scientific">Pholiota conissans</name>
    <dbReference type="NCBI Taxonomy" id="109636"/>
    <lineage>
        <taxon>Eukaryota</taxon>
        <taxon>Fungi</taxon>
        <taxon>Dikarya</taxon>
        <taxon>Basidiomycota</taxon>
        <taxon>Agaricomycotina</taxon>
        <taxon>Agaricomycetes</taxon>
        <taxon>Agaricomycetidae</taxon>
        <taxon>Agaricales</taxon>
        <taxon>Agaricineae</taxon>
        <taxon>Strophariaceae</taxon>
        <taxon>Pholiota</taxon>
    </lineage>
</organism>
<dbReference type="PROSITE" id="PS50157">
    <property type="entry name" value="ZINC_FINGER_C2H2_2"/>
    <property type="match status" value="1"/>
</dbReference>
<dbReference type="GO" id="GO:0001006">
    <property type="term" value="F:RNA polymerase III type 3 promoter sequence-specific DNA binding"/>
    <property type="evidence" value="ECO:0007669"/>
    <property type="project" value="TreeGrafter"/>
</dbReference>
<dbReference type="Gene3D" id="3.30.160.60">
    <property type="entry name" value="Classic Zinc Finger"/>
    <property type="match status" value="1"/>
</dbReference>
<dbReference type="PROSITE" id="PS50090">
    <property type="entry name" value="MYB_LIKE"/>
    <property type="match status" value="3"/>
</dbReference>
<feature type="compositionally biased region" description="Pro residues" evidence="6">
    <location>
        <begin position="258"/>
        <end position="268"/>
    </location>
</feature>
<feature type="domain" description="HTH myb-type" evidence="9">
    <location>
        <begin position="111"/>
        <end position="160"/>
    </location>
</feature>
<protein>
    <submittedName>
        <fullName evidence="10">Uncharacterized protein</fullName>
    </submittedName>
</protein>
<proteinExistence type="predicted"/>
<feature type="domain" description="Myb-like" evidence="7">
    <location>
        <begin position="10"/>
        <end position="55"/>
    </location>
</feature>
<dbReference type="GO" id="GO:0042796">
    <property type="term" value="P:snRNA transcription by RNA polymerase III"/>
    <property type="evidence" value="ECO:0007669"/>
    <property type="project" value="TreeGrafter"/>
</dbReference>
<dbReference type="GO" id="GO:0042795">
    <property type="term" value="P:snRNA transcription by RNA polymerase II"/>
    <property type="evidence" value="ECO:0007669"/>
    <property type="project" value="TreeGrafter"/>
</dbReference>
<evidence type="ECO:0000259" key="7">
    <source>
        <dbReference type="PROSITE" id="PS50090"/>
    </source>
</evidence>
<dbReference type="GO" id="GO:0019185">
    <property type="term" value="C:snRNA-activating protein complex"/>
    <property type="evidence" value="ECO:0007669"/>
    <property type="project" value="TreeGrafter"/>
</dbReference>
<feature type="region of interest" description="Disordered" evidence="6">
    <location>
        <begin position="234"/>
        <end position="273"/>
    </location>
</feature>